<dbReference type="EMBL" id="VDFG01001345">
    <property type="protein sequence ID" value="MBA4467448.1"/>
    <property type="molecule type" value="Genomic_DNA"/>
</dbReference>
<reference evidence="1 2" key="1">
    <citation type="journal article" date="2020" name="J. Appl. Phycol.">
        <title>Morphological changes and genome evolution in Raphidiopsis raciborskii CS-506 after 23 years in culture.</title>
        <authorList>
            <person name="Willis A."/>
            <person name="Bent S.J."/>
            <person name="Jameson I.D."/>
        </authorList>
    </citation>
    <scope>NUCLEOTIDE SEQUENCE [LARGE SCALE GENOMIC DNA]</scope>
    <source>
        <strain evidence="1 2">CS-506_A</strain>
    </source>
</reference>
<evidence type="ECO:0000313" key="1">
    <source>
        <dbReference type="EMBL" id="MBA4467448.1"/>
    </source>
</evidence>
<sequence length="64" mass="7167">LEKAHQDVKLVLRTRLGDIPVKIEQAVDKISVLSILDELLKVAIKVDCLVLAPVLWTINRKVPV</sequence>
<organism evidence="1 2">
    <name type="scientific">Cylindrospermopsis raciborskii CS-506_A</name>
    <dbReference type="NCBI Taxonomy" id="2585140"/>
    <lineage>
        <taxon>Bacteria</taxon>
        <taxon>Bacillati</taxon>
        <taxon>Cyanobacteriota</taxon>
        <taxon>Cyanophyceae</taxon>
        <taxon>Nostocales</taxon>
        <taxon>Aphanizomenonaceae</taxon>
        <taxon>Cylindrospermopsis</taxon>
    </lineage>
</organism>
<feature type="non-terminal residue" evidence="1">
    <location>
        <position position="1"/>
    </location>
</feature>
<accession>A0A838WKX6</accession>
<protein>
    <submittedName>
        <fullName evidence="1">Uncharacterized protein</fullName>
    </submittedName>
</protein>
<dbReference type="AlphaFoldDB" id="A0A838WKX6"/>
<comment type="caution">
    <text evidence="1">The sequence shown here is derived from an EMBL/GenBank/DDBJ whole genome shotgun (WGS) entry which is preliminary data.</text>
</comment>
<gene>
    <name evidence="1" type="ORF">FHK98_19890</name>
</gene>
<evidence type="ECO:0000313" key="2">
    <source>
        <dbReference type="Proteomes" id="UP000538075"/>
    </source>
</evidence>
<name>A0A838WKX6_9CYAN</name>
<proteinExistence type="predicted"/>
<dbReference type="Proteomes" id="UP000538075">
    <property type="component" value="Unassembled WGS sequence"/>
</dbReference>